<evidence type="ECO:0000259" key="8">
    <source>
        <dbReference type="PROSITE" id="PS50902"/>
    </source>
</evidence>
<dbReference type="Pfam" id="PF00258">
    <property type="entry name" value="Flavodoxin_1"/>
    <property type="match status" value="1"/>
</dbReference>
<dbReference type="PANTHER" id="PTHR43717:SF1">
    <property type="entry name" value="ANAEROBIC NITRIC OXIDE REDUCTASE FLAVORUBREDOXIN"/>
    <property type="match status" value="1"/>
</dbReference>
<evidence type="ECO:0000256" key="1">
    <source>
        <dbReference type="ARBA" id="ARBA00001917"/>
    </source>
</evidence>
<organism evidence="9 10">
    <name type="scientific">Acholeplasma hippikon</name>
    <dbReference type="NCBI Taxonomy" id="264636"/>
    <lineage>
        <taxon>Bacteria</taxon>
        <taxon>Bacillati</taxon>
        <taxon>Mycoplasmatota</taxon>
        <taxon>Mollicutes</taxon>
        <taxon>Acholeplasmatales</taxon>
        <taxon>Acholeplasmataceae</taxon>
        <taxon>Acholeplasma</taxon>
    </lineage>
</organism>
<comment type="similarity">
    <text evidence="2 7">Belongs to the flavodoxin family.</text>
</comment>
<name>A0A449BK55_9MOLU</name>
<dbReference type="InterPro" id="IPR029039">
    <property type="entry name" value="Flavoprotein-like_sf"/>
</dbReference>
<dbReference type="NCBIfam" id="TIGR01753">
    <property type="entry name" value="flav_short"/>
    <property type="match status" value="1"/>
</dbReference>
<dbReference type="InterPro" id="IPR008254">
    <property type="entry name" value="Flavodoxin/NO_synth"/>
</dbReference>
<evidence type="ECO:0000313" key="9">
    <source>
        <dbReference type="EMBL" id="VEU82855.1"/>
    </source>
</evidence>
<protein>
    <recommendedName>
        <fullName evidence="7">Flavodoxin</fullName>
    </recommendedName>
</protein>
<dbReference type="STRING" id="1408416.GCA_000702765_00318"/>
<dbReference type="Proteomes" id="UP000290909">
    <property type="component" value="Chromosome"/>
</dbReference>
<keyword evidence="5 7" id="KW-0288">FMN</keyword>
<dbReference type="KEGG" id="ahk:NCTC10172_00881"/>
<dbReference type="PROSITE" id="PS50902">
    <property type="entry name" value="FLAVODOXIN_LIKE"/>
    <property type="match status" value="1"/>
</dbReference>
<accession>A0A449BK55</accession>
<dbReference type="InterPro" id="IPR001226">
    <property type="entry name" value="Flavodoxin_CS"/>
</dbReference>
<evidence type="ECO:0000256" key="3">
    <source>
        <dbReference type="ARBA" id="ARBA00022448"/>
    </source>
</evidence>
<evidence type="ECO:0000256" key="7">
    <source>
        <dbReference type="RuleBase" id="RU367037"/>
    </source>
</evidence>
<keyword evidence="3 7" id="KW-0813">Transport</keyword>
<proteinExistence type="inferred from homology"/>
<dbReference type="PANTHER" id="PTHR43717">
    <property type="entry name" value="ANAEROBIC NITRIC OXIDE REDUCTASE FLAVORUBREDOXIN"/>
    <property type="match status" value="1"/>
</dbReference>
<evidence type="ECO:0000256" key="4">
    <source>
        <dbReference type="ARBA" id="ARBA00022630"/>
    </source>
</evidence>
<dbReference type="AlphaFoldDB" id="A0A449BK55"/>
<keyword evidence="4 7" id="KW-0285">Flavoprotein</keyword>
<keyword evidence="10" id="KW-1185">Reference proteome</keyword>
<reference evidence="9 10" key="1">
    <citation type="submission" date="2019-01" db="EMBL/GenBank/DDBJ databases">
        <authorList>
            <consortium name="Pathogen Informatics"/>
        </authorList>
    </citation>
    <scope>NUCLEOTIDE SEQUENCE [LARGE SCALE GENOMIC DNA]</scope>
    <source>
        <strain evidence="9 10">NCTC10172</strain>
    </source>
</reference>
<sequence>MAILVVYWTGTGNTEIMAEKIAEGIKKAGYEADLKQISDILPDEALQYDKIAFGCPSMGIEELEPEEFLPWYEEVEPQLGNKLIALFGSYGWGEGEWMDYWHDRVRGLGLNLFEEGIRINSTPSTKEQQAIVEFGERFAKAE</sequence>
<evidence type="ECO:0000313" key="10">
    <source>
        <dbReference type="Proteomes" id="UP000290909"/>
    </source>
</evidence>
<gene>
    <name evidence="9" type="ORF">NCTC10172_00881</name>
</gene>
<dbReference type="RefSeq" id="WP_035368495.1">
    <property type="nucleotide sequence ID" value="NZ_LR215050.1"/>
</dbReference>
<dbReference type="GO" id="GO:0010181">
    <property type="term" value="F:FMN binding"/>
    <property type="evidence" value="ECO:0007669"/>
    <property type="project" value="UniProtKB-UniRule"/>
</dbReference>
<dbReference type="GO" id="GO:0009055">
    <property type="term" value="F:electron transfer activity"/>
    <property type="evidence" value="ECO:0007669"/>
    <property type="project" value="UniProtKB-UniRule"/>
</dbReference>
<evidence type="ECO:0000256" key="6">
    <source>
        <dbReference type="ARBA" id="ARBA00022982"/>
    </source>
</evidence>
<dbReference type="EMBL" id="LR215050">
    <property type="protein sequence ID" value="VEU82855.1"/>
    <property type="molecule type" value="Genomic_DNA"/>
</dbReference>
<dbReference type="InterPro" id="IPR010087">
    <property type="entry name" value="Flav_short"/>
</dbReference>
<feature type="domain" description="Flavodoxin-like" evidence="8">
    <location>
        <begin position="3"/>
        <end position="139"/>
    </location>
</feature>
<keyword evidence="6 7" id="KW-0249">Electron transport</keyword>
<evidence type="ECO:0000256" key="2">
    <source>
        <dbReference type="ARBA" id="ARBA00005267"/>
    </source>
</evidence>
<dbReference type="Gene3D" id="3.40.50.360">
    <property type="match status" value="1"/>
</dbReference>
<comment type="cofactor">
    <cofactor evidence="1 7">
        <name>FMN</name>
        <dbReference type="ChEBI" id="CHEBI:58210"/>
    </cofactor>
</comment>
<comment type="function">
    <text evidence="7">Low-potential electron donor to a number of redox enzymes.</text>
</comment>
<dbReference type="SUPFAM" id="SSF52218">
    <property type="entry name" value="Flavoproteins"/>
    <property type="match status" value="1"/>
</dbReference>
<dbReference type="PROSITE" id="PS00201">
    <property type="entry name" value="FLAVODOXIN"/>
    <property type="match status" value="1"/>
</dbReference>
<evidence type="ECO:0000256" key="5">
    <source>
        <dbReference type="ARBA" id="ARBA00022643"/>
    </source>
</evidence>